<dbReference type="CDD" id="cd00082">
    <property type="entry name" value="HisKA"/>
    <property type="match status" value="1"/>
</dbReference>
<dbReference type="SMART" id="SM00387">
    <property type="entry name" value="HATPase_c"/>
    <property type="match status" value="1"/>
</dbReference>
<keyword evidence="7" id="KW-0067">ATP-binding</keyword>
<evidence type="ECO:0000256" key="12">
    <source>
        <dbReference type="PROSITE-ProRule" id="PRU00169"/>
    </source>
</evidence>
<dbReference type="Gene3D" id="3.40.50.2300">
    <property type="match status" value="1"/>
</dbReference>
<dbReference type="Gene3D" id="3.30.565.10">
    <property type="entry name" value="Histidine kinase-like ATPase, C-terminal domain"/>
    <property type="match status" value="1"/>
</dbReference>
<dbReference type="AlphaFoldDB" id="A0A1E5Q7S4"/>
<dbReference type="PROSITE" id="PS50109">
    <property type="entry name" value="HIS_KIN"/>
    <property type="match status" value="1"/>
</dbReference>
<dbReference type="SUPFAM" id="SSF47226">
    <property type="entry name" value="Histidine-containing phosphotransfer domain, HPT domain"/>
    <property type="match status" value="1"/>
</dbReference>
<dbReference type="OrthoDB" id="7326651at2"/>
<sequence length="722" mass="77678">MSKDDALFKAENALLAEAEEAVADRRDWPDEAVQSYDNLLRGYQKLFKQTQRLMRLSDRSEAELTQLNKSLEAQAEELRAAREQAEAATKAKATFLATMSHEIRTPMNGIVGMIDLLAYTSLDEEQRPMAQTIRNSAFALLTIINDILDFSKIEAGKLDLETIPFNIRDVVEGSAETVMVNAQGKNIRLQAFVDPAIPTSVLGDPARLRQVLINLSGNAIKFSEEGSQVVIRADLMKTSSGVAEVIFKVTDQGIGMSAEAVAKLFQPFTQADSSTTRRFGGTGLGLSISKNLVDLMGGDIGVESQPSEGSTFHACIDFPLDTNAKDVLSTVGLNNLRVLLATGDDAERAALETYIEYWGGFPLPIETPSAGASDVTVLVDGWNGQSAIEAAKSILGPKVLLVDNPSLGGAFKDDKQVVVLRRAPLIRARFLNAIAGLCGRADVELTQADDLPAALTGRVPTLEEAEQAGSLILVADDAPTNRDVILRQLKTLGYAAEAVEDGVQALAALEKKSYGLFLTDCHMPNMDGFELTRLLRERKFTAPNGDPLPIIAVTASAMSEETDHCLAVGMDDVLTKPLEMKKLHAALLDWLPAPEQNTLQDVVLDISPSPSPTGTPVDPSVLKGMFGDDEETFWEILGDFAGPALDIQGEIDTAYGAHDPVGIKDAAHKLKSSARAIGAMALGDVALALESAGKSENWAEVEAHYPNLAPNLKDVIDYIQKV</sequence>
<dbReference type="PANTHER" id="PTHR45339">
    <property type="entry name" value="HYBRID SIGNAL TRANSDUCTION HISTIDINE KINASE J"/>
    <property type="match status" value="1"/>
</dbReference>
<evidence type="ECO:0000313" key="18">
    <source>
        <dbReference type="Proteomes" id="UP000095347"/>
    </source>
</evidence>
<evidence type="ECO:0000256" key="7">
    <source>
        <dbReference type="ARBA" id="ARBA00022840"/>
    </source>
</evidence>
<keyword evidence="6" id="KW-0418">Kinase</keyword>
<reference evidence="18" key="1">
    <citation type="submission" date="2016-07" db="EMBL/GenBank/DDBJ databases">
        <authorList>
            <person name="Florea S."/>
            <person name="Webb J.S."/>
            <person name="Jaromczyk J."/>
            <person name="Schardl C.L."/>
        </authorList>
    </citation>
    <scope>NUCLEOTIDE SEQUENCE [LARGE SCALE GENOMIC DNA]</scope>
    <source>
        <strain evidence="18">MV-1</strain>
    </source>
</reference>
<evidence type="ECO:0000256" key="1">
    <source>
        <dbReference type="ARBA" id="ARBA00000085"/>
    </source>
</evidence>
<evidence type="ECO:0000256" key="6">
    <source>
        <dbReference type="ARBA" id="ARBA00022777"/>
    </source>
</evidence>
<feature type="domain" description="Histidine kinase" evidence="14">
    <location>
        <begin position="98"/>
        <end position="320"/>
    </location>
</feature>
<evidence type="ECO:0000256" key="13">
    <source>
        <dbReference type="SAM" id="Coils"/>
    </source>
</evidence>
<dbReference type="PROSITE" id="PS50894">
    <property type="entry name" value="HPT"/>
    <property type="match status" value="1"/>
</dbReference>
<dbReference type="Proteomes" id="UP000095347">
    <property type="component" value="Unassembled WGS sequence"/>
</dbReference>
<dbReference type="STRING" id="28181.BEN30_10370"/>
<feature type="modified residue" description="Phosphohistidine" evidence="11">
    <location>
        <position position="668"/>
    </location>
</feature>
<dbReference type="GO" id="GO:0005886">
    <property type="term" value="C:plasma membrane"/>
    <property type="evidence" value="ECO:0007669"/>
    <property type="project" value="UniProtKB-SubCell"/>
</dbReference>
<dbReference type="Pfam" id="PF02518">
    <property type="entry name" value="HATPase_c"/>
    <property type="match status" value="1"/>
</dbReference>
<dbReference type="EC" id="2.7.13.3" evidence="2"/>
<gene>
    <name evidence="17" type="ORF">BEN30_10370</name>
</gene>
<feature type="domain" description="Response regulatory" evidence="15">
    <location>
        <begin position="471"/>
        <end position="591"/>
    </location>
</feature>
<dbReference type="GO" id="GO:0000155">
    <property type="term" value="F:phosphorelay sensor kinase activity"/>
    <property type="evidence" value="ECO:0007669"/>
    <property type="project" value="InterPro"/>
</dbReference>
<evidence type="ECO:0000256" key="2">
    <source>
        <dbReference type="ARBA" id="ARBA00012438"/>
    </source>
</evidence>
<dbReference type="InterPro" id="IPR036890">
    <property type="entry name" value="HATPase_C_sf"/>
</dbReference>
<evidence type="ECO:0000256" key="4">
    <source>
        <dbReference type="ARBA" id="ARBA00022679"/>
    </source>
</evidence>
<evidence type="ECO:0000259" key="15">
    <source>
        <dbReference type="PROSITE" id="PS50110"/>
    </source>
</evidence>
<evidence type="ECO:0000259" key="16">
    <source>
        <dbReference type="PROSITE" id="PS50894"/>
    </source>
</evidence>
<keyword evidence="13" id="KW-0175">Coiled coil</keyword>
<dbReference type="SMART" id="SM00448">
    <property type="entry name" value="REC"/>
    <property type="match status" value="1"/>
</dbReference>
<dbReference type="SMART" id="SM00388">
    <property type="entry name" value="HisKA"/>
    <property type="match status" value="1"/>
</dbReference>
<evidence type="ECO:0000256" key="10">
    <source>
        <dbReference type="ARBA" id="ARBA00068150"/>
    </source>
</evidence>
<name>A0A1E5Q7S4_9PROT</name>
<dbReference type="EMBL" id="MCGG01000025">
    <property type="protein sequence ID" value="OEJ67171.1"/>
    <property type="molecule type" value="Genomic_DNA"/>
</dbReference>
<dbReference type="InterPro" id="IPR008207">
    <property type="entry name" value="Sig_transdc_His_kin_Hpt_dom"/>
</dbReference>
<comment type="catalytic activity">
    <reaction evidence="1">
        <text>ATP + protein L-histidine = ADP + protein N-phospho-L-histidine.</text>
        <dbReference type="EC" id="2.7.13.3"/>
    </reaction>
</comment>
<proteinExistence type="predicted"/>
<keyword evidence="5" id="KW-0547">Nucleotide-binding</keyword>
<dbReference type="FunFam" id="1.10.287.130:FF:000002">
    <property type="entry name" value="Two-component osmosensing histidine kinase"/>
    <property type="match status" value="1"/>
</dbReference>
<dbReference type="Pfam" id="PF00512">
    <property type="entry name" value="HisKA"/>
    <property type="match status" value="1"/>
</dbReference>
<dbReference type="SUPFAM" id="SSF47384">
    <property type="entry name" value="Homodimeric domain of signal transducing histidine kinase"/>
    <property type="match status" value="1"/>
</dbReference>
<dbReference type="Pfam" id="PF00072">
    <property type="entry name" value="Response_reg"/>
    <property type="match status" value="1"/>
</dbReference>
<dbReference type="PROSITE" id="PS50110">
    <property type="entry name" value="RESPONSE_REGULATORY"/>
    <property type="match status" value="1"/>
</dbReference>
<dbReference type="InterPro" id="IPR001789">
    <property type="entry name" value="Sig_transdc_resp-reg_receiver"/>
</dbReference>
<dbReference type="InterPro" id="IPR003594">
    <property type="entry name" value="HATPase_dom"/>
</dbReference>
<dbReference type="InterPro" id="IPR036641">
    <property type="entry name" value="HPT_dom_sf"/>
</dbReference>
<dbReference type="CDD" id="cd16922">
    <property type="entry name" value="HATPase_EvgS-ArcB-TorS-like"/>
    <property type="match status" value="1"/>
</dbReference>
<evidence type="ECO:0000256" key="5">
    <source>
        <dbReference type="ARBA" id="ARBA00022741"/>
    </source>
</evidence>
<evidence type="ECO:0000259" key="14">
    <source>
        <dbReference type="PROSITE" id="PS50109"/>
    </source>
</evidence>
<comment type="subunit">
    <text evidence="9">At low DSF concentrations, interacts with RpfF.</text>
</comment>
<dbReference type="Gene3D" id="1.20.120.160">
    <property type="entry name" value="HPT domain"/>
    <property type="match status" value="1"/>
</dbReference>
<keyword evidence="3 12" id="KW-0597">Phosphoprotein</keyword>
<evidence type="ECO:0000313" key="17">
    <source>
        <dbReference type="EMBL" id="OEJ67171.1"/>
    </source>
</evidence>
<evidence type="ECO:0000256" key="8">
    <source>
        <dbReference type="ARBA" id="ARBA00023012"/>
    </source>
</evidence>
<dbReference type="InterPro" id="IPR005467">
    <property type="entry name" value="His_kinase_dom"/>
</dbReference>
<feature type="modified residue" description="4-aspartylphosphate" evidence="12">
    <location>
        <position position="520"/>
    </location>
</feature>
<dbReference type="InterPro" id="IPR011006">
    <property type="entry name" value="CheY-like_superfamily"/>
</dbReference>
<feature type="domain" description="HPt" evidence="16">
    <location>
        <begin position="629"/>
        <end position="722"/>
    </location>
</feature>
<keyword evidence="18" id="KW-1185">Reference proteome</keyword>
<organism evidence="17 18">
    <name type="scientific">Magnetovibrio blakemorei</name>
    <dbReference type="NCBI Taxonomy" id="28181"/>
    <lineage>
        <taxon>Bacteria</taxon>
        <taxon>Pseudomonadati</taxon>
        <taxon>Pseudomonadota</taxon>
        <taxon>Alphaproteobacteria</taxon>
        <taxon>Rhodospirillales</taxon>
        <taxon>Magnetovibrionaceae</taxon>
        <taxon>Magnetovibrio</taxon>
    </lineage>
</organism>
<dbReference type="RefSeq" id="WP_069958000.1">
    <property type="nucleotide sequence ID" value="NZ_MCGG01000025.1"/>
</dbReference>
<dbReference type="FunFam" id="3.30.565.10:FF:000010">
    <property type="entry name" value="Sensor histidine kinase RcsC"/>
    <property type="match status" value="1"/>
</dbReference>
<dbReference type="SUPFAM" id="SSF52172">
    <property type="entry name" value="CheY-like"/>
    <property type="match status" value="1"/>
</dbReference>
<comment type="caution">
    <text evidence="17">The sequence shown here is derived from an EMBL/GenBank/DDBJ whole genome shotgun (WGS) entry which is preliminary data.</text>
</comment>
<dbReference type="PRINTS" id="PR00344">
    <property type="entry name" value="BCTRLSENSOR"/>
</dbReference>
<dbReference type="CDD" id="cd00088">
    <property type="entry name" value="HPT"/>
    <property type="match status" value="1"/>
</dbReference>
<dbReference type="CDD" id="cd17546">
    <property type="entry name" value="REC_hyHK_CKI1_RcsC-like"/>
    <property type="match status" value="1"/>
</dbReference>
<dbReference type="Gene3D" id="1.10.287.130">
    <property type="match status" value="1"/>
</dbReference>
<feature type="coiled-coil region" evidence="13">
    <location>
        <begin position="57"/>
        <end position="91"/>
    </location>
</feature>
<evidence type="ECO:0000256" key="3">
    <source>
        <dbReference type="ARBA" id="ARBA00022553"/>
    </source>
</evidence>
<dbReference type="InterPro" id="IPR004358">
    <property type="entry name" value="Sig_transdc_His_kin-like_C"/>
</dbReference>
<keyword evidence="8" id="KW-0902">Two-component regulatory system</keyword>
<dbReference type="SUPFAM" id="SSF55874">
    <property type="entry name" value="ATPase domain of HSP90 chaperone/DNA topoisomerase II/histidine kinase"/>
    <property type="match status" value="1"/>
</dbReference>
<dbReference type="GO" id="GO:0005524">
    <property type="term" value="F:ATP binding"/>
    <property type="evidence" value="ECO:0007669"/>
    <property type="project" value="UniProtKB-KW"/>
</dbReference>
<keyword evidence="4" id="KW-0808">Transferase</keyword>
<accession>A0A1E5Q7S4</accession>
<dbReference type="PANTHER" id="PTHR45339:SF5">
    <property type="entry name" value="HISTIDINE KINASE"/>
    <property type="match status" value="1"/>
</dbReference>
<dbReference type="InterPro" id="IPR036097">
    <property type="entry name" value="HisK_dim/P_sf"/>
</dbReference>
<dbReference type="InterPro" id="IPR003661">
    <property type="entry name" value="HisK_dim/P_dom"/>
</dbReference>
<evidence type="ECO:0000256" key="9">
    <source>
        <dbReference type="ARBA" id="ARBA00064003"/>
    </source>
</evidence>
<dbReference type="Pfam" id="PF01627">
    <property type="entry name" value="Hpt"/>
    <property type="match status" value="1"/>
</dbReference>
<evidence type="ECO:0000256" key="11">
    <source>
        <dbReference type="PROSITE-ProRule" id="PRU00110"/>
    </source>
</evidence>
<protein>
    <recommendedName>
        <fullName evidence="10">Sensory/regulatory protein RpfC</fullName>
        <ecNumber evidence="2">2.7.13.3</ecNumber>
    </recommendedName>
</protein>